<dbReference type="EMBL" id="JAPWTJ010000470">
    <property type="protein sequence ID" value="KAJ8978146.1"/>
    <property type="molecule type" value="Genomic_DNA"/>
</dbReference>
<feature type="compositionally biased region" description="Basic and acidic residues" evidence="1">
    <location>
        <begin position="7"/>
        <end position="21"/>
    </location>
</feature>
<comment type="caution">
    <text evidence="2">The sequence shown here is derived from an EMBL/GenBank/DDBJ whole genome shotgun (WGS) entry which is preliminary data.</text>
</comment>
<name>A0ABQ9JJS3_9CUCU</name>
<keyword evidence="3" id="KW-1185">Reference proteome</keyword>
<protein>
    <submittedName>
        <fullName evidence="2">Uncharacterized protein</fullName>
    </submittedName>
</protein>
<evidence type="ECO:0000313" key="2">
    <source>
        <dbReference type="EMBL" id="KAJ8978146.1"/>
    </source>
</evidence>
<feature type="compositionally biased region" description="Polar residues" evidence="1">
    <location>
        <begin position="361"/>
        <end position="371"/>
    </location>
</feature>
<reference evidence="2" key="1">
    <citation type="journal article" date="2023" name="Insect Mol. Biol.">
        <title>Genome sequencing provides insights into the evolution of gene families encoding plant cell wall-degrading enzymes in longhorned beetles.</title>
        <authorList>
            <person name="Shin N.R."/>
            <person name="Okamura Y."/>
            <person name="Kirsch R."/>
            <person name="Pauchet Y."/>
        </authorList>
    </citation>
    <scope>NUCLEOTIDE SEQUENCE</scope>
    <source>
        <strain evidence="2">MMC_N1</strain>
    </source>
</reference>
<feature type="compositionally biased region" description="Polar residues" evidence="1">
    <location>
        <begin position="391"/>
        <end position="409"/>
    </location>
</feature>
<sequence length="415" mass="47818">MKKQHHHSEDKNEEQKDHVDVNQESSDTEQEFEDAEEDSVESIDPHFIGKDKKTIWKKHYAPSNFKIRTMNIIKVKLPSVSPGKKLEFKIEAFLGLLLLAGVEKCNHLNAEDLFKTNGAAPDIFRTAFSLQSDFPDGKTLVAQSVGFTEKSFCDTFLRFQTINVENPAPDQHRARLQVSVTLLNHYFDTRAEQVGCIQNVLILQGIISKLKGRAKEVVSIYGCNDWEQIKETLIQNFGDQRDENSLTRDLVNLRQLPHDTPMQFYEKVMGLLSIVNNYIELHNTNASIIASKRNFFKQQALTTFLAGLRELIGSTIRAMRPKSLADAIQYIQEELNIRYLQGSHMRSQDTPPRRPEIPKPQLQQNSASRFYQPNFAPKFHQSNPAPRFYQPNFTQQPRFNHFQNHNQPRFPQGPI</sequence>
<dbReference type="Proteomes" id="UP001162164">
    <property type="component" value="Unassembled WGS sequence"/>
</dbReference>
<feature type="compositionally biased region" description="Acidic residues" evidence="1">
    <location>
        <begin position="26"/>
        <end position="40"/>
    </location>
</feature>
<organism evidence="2 3">
    <name type="scientific">Molorchus minor</name>
    <dbReference type="NCBI Taxonomy" id="1323400"/>
    <lineage>
        <taxon>Eukaryota</taxon>
        <taxon>Metazoa</taxon>
        <taxon>Ecdysozoa</taxon>
        <taxon>Arthropoda</taxon>
        <taxon>Hexapoda</taxon>
        <taxon>Insecta</taxon>
        <taxon>Pterygota</taxon>
        <taxon>Neoptera</taxon>
        <taxon>Endopterygota</taxon>
        <taxon>Coleoptera</taxon>
        <taxon>Polyphaga</taxon>
        <taxon>Cucujiformia</taxon>
        <taxon>Chrysomeloidea</taxon>
        <taxon>Cerambycidae</taxon>
        <taxon>Lamiinae</taxon>
        <taxon>Monochamini</taxon>
        <taxon>Molorchus</taxon>
    </lineage>
</organism>
<evidence type="ECO:0000313" key="3">
    <source>
        <dbReference type="Proteomes" id="UP001162164"/>
    </source>
</evidence>
<evidence type="ECO:0000256" key="1">
    <source>
        <dbReference type="SAM" id="MobiDB-lite"/>
    </source>
</evidence>
<feature type="region of interest" description="Disordered" evidence="1">
    <location>
        <begin position="1"/>
        <end position="40"/>
    </location>
</feature>
<accession>A0ABQ9JJS3</accession>
<gene>
    <name evidence="2" type="ORF">NQ317_016848</name>
</gene>
<proteinExistence type="predicted"/>
<feature type="region of interest" description="Disordered" evidence="1">
    <location>
        <begin position="343"/>
        <end position="415"/>
    </location>
</feature>